<feature type="compositionally biased region" description="Polar residues" evidence="7">
    <location>
        <begin position="337"/>
        <end position="350"/>
    </location>
</feature>
<feature type="region of interest" description="Disordered" evidence="7">
    <location>
        <begin position="250"/>
        <end position="440"/>
    </location>
</feature>
<comment type="caution">
    <text evidence="9">The sequence shown here is derived from an EMBL/GenBank/DDBJ whole genome shotgun (WGS) entry which is preliminary data.</text>
</comment>
<evidence type="ECO:0000256" key="3">
    <source>
        <dbReference type="ARBA" id="ARBA00022490"/>
    </source>
</evidence>
<keyword evidence="10" id="KW-1185">Reference proteome</keyword>
<dbReference type="AlphaFoldDB" id="A0AAV5M1K7"/>
<dbReference type="PANTHER" id="PTHR47067:SF6">
    <property type="entry name" value="PROTEIN WVD2-LIKE 7"/>
    <property type="match status" value="1"/>
</dbReference>
<feature type="compositionally biased region" description="Basic and acidic residues" evidence="7">
    <location>
        <begin position="266"/>
        <end position="276"/>
    </location>
</feature>
<evidence type="ECO:0000259" key="8">
    <source>
        <dbReference type="Pfam" id="PF06886"/>
    </source>
</evidence>
<name>A0AAV5M1K7_9ROSI</name>
<evidence type="ECO:0000256" key="1">
    <source>
        <dbReference type="ARBA" id="ARBA00004245"/>
    </source>
</evidence>
<evidence type="ECO:0000256" key="7">
    <source>
        <dbReference type="SAM" id="MobiDB-lite"/>
    </source>
</evidence>
<feature type="compositionally biased region" description="Polar residues" evidence="7">
    <location>
        <begin position="424"/>
        <end position="439"/>
    </location>
</feature>
<organism evidence="9 10">
    <name type="scientific">Rubroshorea leprosula</name>
    <dbReference type="NCBI Taxonomy" id="152421"/>
    <lineage>
        <taxon>Eukaryota</taxon>
        <taxon>Viridiplantae</taxon>
        <taxon>Streptophyta</taxon>
        <taxon>Embryophyta</taxon>
        <taxon>Tracheophyta</taxon>
        <taxon>Spermatophyta</taxon>
        <taxon>Magnoliopsida</taxon>
        <taxon>eudicotyledons</taxon>
        <taxon>Gunneridae</taxon>
        <taxon>Pentapetalae</taxon>
        <taxon>rosids</taxon>
        <taxon>malvids</taxon>
        <taxon>Malvales</taxon>
        <taxon>Dipterocarpaceae</taxon>
        <taxon>Rubroshorea</taxon>
    </lineage>
</organism>
<comment type="subcellular location">
    <subcellularLocation>
        <location evidence="1">Cytoplasm</location>
        <location evidence="1">Cytoskeleton</location>
    </subcellularLocation>
</comment>
<gene>
    <name evidence="9" type="ORF">SLEP1_g50936</name>
</gene>
<keyword evidence="3" id="KW-0963">Cytoplasm</keyword>
<feature type="region of interest" description="Disordered" evidence="7">
    <location>
        <begin position="99"/>
        <end position="123"/>
    </location>
</feature>
<keyword evidence="5" id="KW-0206">Cytoskeleton</keyword>
<dbReference type="InterPro" id="IPR044216">
    <property type="entry name" value="WDL7"/>
</dbReference>
<feature type="region of interest" description="Disordered" evidence="7">
    <location>
        <begin position="1"/>
        <end position="40"/>
    </location>
</feature>
<dbReference type="Pfam" id="PF06886">
    <property type="entry name" value="TPX2"/>
    <property type="match status" value="1"/>
</dbReference>
<protein>
    <recommendedName>
        <fullName evidence="8">TPX2 C-terminal domain-containing protein</fullName>
    </recommendedName>
</protein>
<reference evidence="9 10" key="1">
    <citation type="journal article" date="2021" name="Commun. Biol.">
        <title>The genome of Shorea leprosula (Dipterocarpaceae) highlights the ecological relevance of drought in aseasonal tropical rainforests.</title>
        <authorList>
            <person name="Ng K.K.S."/>
            <person name="Kobayashi M.J."/>
            <person name="Fawcett J.A."/>
            <person name="Hatakeyama M."/>
            <person name="Paape T."/>
            <person name="Ng C.H."/>
            <person name="Ang C.C."/>
            <person name="Tnah L.H."/>
            <person name="Lee C.T."/>
            <person name="Nishiyama T."/>
            <person name="Sese J."/>
            <person name="O'Brien M.J."/>
            <person name="Copetti D."/>
            <person name="Mohd Noor M.I."/>
            <person name="Ong R.C."/>
            <person name="Putra M."/>
            <person name="Sireger I.Z."/>
            <person name="Indrioko S."/>
            <person name="Kosugi Y."/>
            <person name="Izuno A."/>
            <person name="Isagi Y."/>
            <person name="Lee S.L."/>
            <person name="Shimizu K.K."/>
        </authorList>
    </citation>
    <scope>NUCLEOTIDE SEQUENCE [LARGE SCALE GENOMIC DNA]</scope>
    <source>
        <strain evidence="9">214</strain>
    </source>
</reference>
<feature type="domain" description="TPX2 C-terminal" evidence="8">
    <location>
        <begin position="458"/>
        <end position="528"/>
    </location>
</feature>
<feature type="compositionally biased region" description="Basic and acidic residues" evidence="7">
    <location>
        <begin position="301"/>
        <end position="314"/>
    </location>
</feature>
<accession>A0AAV5M1K7</accession>
<feature type="compositionally biased region" description="Polar residues" evidence="7">
    <location>
        <begin position="1"/>
        <end position="22"/>
    </location>
</feature>
<proteinExistence type="inferred from homology"/>
<keyword evidence="4" id="KW-0493">Microtubule</keyword>
<dbReference type="Proteomes" id="UP001054252">
    <property type="component" value="Unassembled WGS sequence"/>
</dbReference>
<dbReference type="GO" id="GO:0005874">
    <property type="term" value="C:microtubule"/>
    <property type="evidence" value="ECO:0007669"/>
    <property type="project" value="UniProtKB-KW"/>
</dbReference>
<evidence type="ECO:0000256" key="5">
    <source>
        <dbReference type="ARBA" id="ARBA00023212"/>
    </source>
</evidence>
<feature type="coiled-coil region" evidence="6">
    <location>
        <begin position="466"/>
        <end position="493"/>
    </location>
</feature>
<dbReference type="InterPro" id="IPR027329">
    <property type="entry name" value="TPX2_C"/>
</dbReference>
<dbReference type="EMBL" id="BPVZ01000171">
    <property type="protein sequence ID" value="GKV43673.1"/>
    <property type="molecule type" value="Genomic_DNA"/>
</dbReference>
<evidence type="ECO:0000256" key="6">
    <source>
        <dbReference type="SAM" id="Coils"/>
    </source>
</evidence>
<evidence type="ECO:0000256" key="2">
    <source>
        <dbReference type="ARBA" id="ARBA00005885"/>
    </source>
</evidence>
<sequence>MAQSQGKSKLNDSPSMAQSPGKSSLDDSPDYSADSLHSGSVSFGRFEKEPLFWERRSSFSHNRYLEEVEKFSKPGSVIEKKAYFEAYFKKKGIRFPGSSEVHYGGENQTSEIDDAENERYRDESNNVNEVGCYDRFDKSSFDEVGCREEFAYGNQGSQFDYDYENERAKFDHANEGSQYGDENENVQFDHEILGGRYAPFNRSRECSEYLCEGEVIECETEGHSVLSSKIQVEAEEVNADIVVGDFPKVFEDEETDQSGIGLGKPLKYDEPEKEVEQNLNDSVVHVDESFKSIDSSPKSGRVREPDAAGSEDQKNIAPKFEASVEGKSVKPRLKSQVKPSSSPINISYGTPKTAAKGQIQTEKETPGRMVTKKLSSKAATPARRPLHKSSIKEECKRSNGKFNVENKSVKGGPRVKKAVEAPPSHSNKTQPVAHQTPSRLRQKVYSPLPDKKTVSAAFNFKSDEQAERRKELCMKLEEKMHAKEAEMNQIQARTQEKTEAEIKQLRKSLNFKAKPMPSFYHVAATPGSNGSKVR</sequence>
<keyword evidence="6" id="KW-0175">Coiled coil</keyword>
<dbReference type="PANTHER" id="PTHR47067">
    <property type="entry name" value="TPX2 (TARGETING PROTEIN FOR XKLP2) PROTEIN FAMILY-RELATED"/>
    <property type="match status" value="1"/>
</dbReference>
<comment type="similarity">
    <text evidence="2">Belongs to the TPX2 family.</text>
</comment>
<evidence type="ECO:0000256" key="4">
    <source>
        <dbReference type="ARBA" id="ARBA00022701"/>
    </source>
</evidence>
<evidence type="ECO:0000313" key="10">
    <source>
        <dbReference type="Proteomes" id="UP001054252"/>
    </source>
</evidence>
<evidence type="ECO:0000313" key="9">
    <source>
        <dbReference type="EMBL" id="GKV43673.1"/>
    </source>
</evidence>